<dbReference type="InterPro" id="IPR053146">
    <property type="entry name" value="QDO-like"/>
</dbReference>
<protein>
    <submittedName>
        <fullName evidence="2">Cupin 2 conserved barrel domain protein</fullName>
    </submittedName>
</protein>
<dbReference type="eggNOG" id="COG0662">
    <property type="taxonomic scope" value="Bacteria"/>
</dbReference>
<feature type="domain" description="Cupin type-2" evidence="1">
    <location>
        <begin position="46"/>
        <end position="111"/>
    </location>
</feature>
<dbReference type="KEGG" id="tsa:AciPR4_3704"/>
<reference evidence="2 3" key="1">
    <citation type="journal article" date="2012" name="Stand. Genomic Sci.">
        <title>Complete genome sequence of Terriglobus saanensis type strain SP1PR4(T), an Acidobacteria from tundra soil.</title>
        <authorList>
            <person name="Rawat S.R."/>
            <person name="Mannisto M.K."/>
            <person name="Starovoytov V."/>
            <person name="Goodwin L."/>
            <person name="Nolan M."/>
            <person name="Hauser L."/>
            <person name="Land M."/>
            <person name="Davenport K.W."/>
            <person name="Woyke T."/>
            <person name="Haggblom M.M."/>
        </authorList>
    </citation>
    <scope>NUCLEOTIDE SEQUENCE</scope>
    <source>
        <strain evidence="3">ATCC BAA-1853 / DSM 23119 / SP1PR4</strain>
    </source>
</reference>
<dbReference type="InterPro" id="IPR011051">
    <property type="entry name" value="RmlC_Cupin_sf"/>
</dbReference>
<gene>
    <name evidence="2" type="ordered locus">AciPR4_3704</name>
</gene>
<dbReference type="Gene3D" id="2.60.120.10">
    <property type="entry name" value="Jelly Rolls"/>
    <property type="match status" value="1"/>
</dbReference>
<evidence type="ECO:0000313" key="2">
    <source>
        <dbReference type="EMBL" id="ADV84455.1"/>
    </source>
</evidence>
<sequence length="155" mass="16303">MTETTTIANGALTDPWLQTRPGELCAIRVDSAETNGTYSVVEIVASPGDSTPIHVHAREDEHFVILEGTARIAYGEKTFDAPTGTSISLMRGISHAWGNPSPDSKLRMLVTCTPGGAEEALRLIAKGGDIDLMAIAKKSGVEILGPPLLGIPPAQ</sequence>
<keyword evidence="3" id="KW-1185">Reference proteome</keyword>
<dbReference type="PANTHER" id="PTHR36440">
    <property type="entry name" value="PUTATIVE (AFU_ORTHOLOGUE AFUA_8G07350)-RELATED"/>
    <property type="match status" value="1"/>
</dbReference>
<dbReference type="AlphaFoldDB" id="E8V0H2"/>
<dbReference type="STRING" id="401053.AciPR4_3704"/>
<dbReference type="InterPro" id="IPR014710">
    <property type="entry name" value="RmlC-like_jellyroll"/>
</dbReference>
<dbReference type="RefSeq" id="WP_013570185.1">
    <property type="nucleotide sequence ID" value="NC_014963.1"/>
</dbReference>
<dbReference type="HOGENOM" id="CLU_103066_3_0_0"/>
<evidence type="ECO:0000259" key="1">
    <source>
        <dbReference type="Pfam" id="PF07883"/>
    </source>
</evidence>
<organism evidence="2 3">
    <name type="scientific">Terriglobus saanensis (strain ATCC BAA-1853 / DSM 23119 / SP1PR4)</name>
    <dbReference type="NCBI Taxonomy" id="401053"/>
    <lineage>
        <taxon>Bacteria</taxon>
        <taxon>Pseudomonadati</taxon>
        <taxon>Acidobacteriota</taxon>
        <taxon>Terriglobia</taxon>
        <taxon>Terriglobales</taxon>
        <taxon>Acidobacteriaceae</taxon>
        <taxon>Terriglobus</taxon>
    </lineage>
</organism>
<dbReference type="Pfam" id="PF07883">
    <property type="entry name" value="Cupin_2"/>
    <property type="match status" value="1"/>
</dbReference>
<dbReference type="PANTHER" id="PTHR36440:SF1">
    <property type="entry name" value="PUTATIVE (AFU_ORTHOLOGUE AFUA_8G07350)-RELATED"/>
    <property type="match status" value="1"/>
</dbReference>
<proteinExistence type="predicted"/>
<name>E8V0H2_TERSS</name>
<dbReference type="SUPFAM" id="SSF51182">
    <property type="entry name" value="RmlC-like cupins"/>
    <property type="match status" value="1"/>
</dbReference>
<dbReference type="EMBL" id="CP002467">
    <property type="protein sequence ID" value="ADV84455.1"/>
    <property type="molecule type" value="Genomic_DNA"/>
</dbReference>
<accession>E8V0H2</accession>
<dbReference type="Proteomes" id="UP000006844">
    <property type="component" value="Chromosome"/>
</dbReference>
<dbReference type="InterPro" id="IPR013096">
    <property type="entry name" value="Cupin_2"/>
</dbReference>
<evidence type="ECO:0000313" key="3">
    <source>
        <dbReference type="Proteomes" id="UP000006844"/>
    </source>
</evidence>